<dbReference type="Pfam" id="PF08613">
    <property type="entry name" value="Cyclin"/>
    <property type="match status" value="1"/>
</dbReference>
<dbReference type="PANTHER" id="PTHR15615">
    <property type="match status" value="1"/>
</dbReference>
<evidence type="ECO:0000256" key="2">
    <source>
        <dbReference type="PIRNR" id="PIRNR027110"/>
    </source>
</evidence>
<proteinExistence type="inferred from homology"/>
<dbReference type="InterPro" id="IPR013922">
    <property type="entry name" value="Cyclin_PHO80-like"/>
</dbReference>
<dbReference type="OMA" id="ADNKQMS"/>
<dbReference type="EMBL" id="CAJJDM010000109">
    <property type="protein sequence ID" value="CAD8098249.1"/>
    <property type="molecule type" value="Genomic_DNA"/>
</dbReference>
<dbReference type="AlphaFoldDB" id="A0A8S1P5E4"/>
<dbReference type="GO" id="GO:0019901">
    <property type="term" value="F:protein kinase binding"/>
    <property type="evidence" value="ECO:0007669"/>
    <property type="project" value="InterPro"/>
</dbReference>
<evidence type="ECO:0000313" key="3">
    <source>
        <dbReference type="EMBL" id="CAD8098249.1"/>
    </source>
</evidence>
<dbReference type="Proteomes" id="UP000688137">
    <property type="component" value="Unassembled WGS sequence"/>
</dbReference>
<organism evidence="3 4">
    <name type="scientific">Paramecium primaurelia</name>
    <dbReference type="NCBI Taxonomy" id="5886"/>
    <lineage>
        <taxon>Eukaryota</taxon>
        <taxon>Sar</taxon>
        <taxon>Alveolata</taxon>
        <taxon>Ciliophora</taxon>
        <taxon>Intramacronucleata</taxon>
        <taxon>Oligohymenophorea</taxon>
        <taxon>Peniculida</taxon>
        <taxon>Parameciidae</taxon>
        <taxon>Paramecium</taxon>
    </lineage>
</organism>
<keyword evidence="1 2" id="KW-0195">Cyclin</keyword>
<evidence type="ECO:0000313" key="4">
    <source>
        <dbReference type="Proteomes" id="UP000688137"/>
    </source>
</evidence>
<dbReference type="CDD" id="cd20558">
    <property type="entry name" value="CYCLIN_ScPCL7-like"/>
    <property type="match status" value="1"/>
</dbReference>
<keyword evidence="4" id="KW-1185">Reference proteome</keyword>
<dbReference type="PANTHER" id="PTHR15615:SF108">
    <property type="entry name" value="PROTEIN CNPPD1"/>
    <property type="match status" value="1"/>
</dbReference>
<accession>A0A8S1P5E4</accession>
<dbReference type="PIRSF" id="PIRSF027110">
    <property type="entry name" value="PREG"/>
    <property type="match status" value="1"/>
</dbReference>
<gene>
    <name evidence="3" type="ORF">PPRIM_AZ9-3.1.T1060131</name>
</gene>
<dbReference type="InterPro" id="IPR012389">
    <property type="entry name" value="Cyclin_P/U"/>
</dbReference>
<name>A0A8S1P5E4_PARPR</name>
<evidence type="ECO:0000256" key="1">
    <source>
        <dbReference type="ARBA" id="ARBA00023127"/>
    </source>
</evidence>
<reference evidence="3" key="1">
    <citation type="submission" date="2021-01" db="EMBL/GenBank/DDBJ databases">
        <authorList>
            <consortium name="Genoscope - CEA"/>
            <person name="William W."/>
        </authorList>
    </citation>
    <scope>NUCLEOTIDE SEQUENCE</scope>
</reference>
<sequence length="183" mass="21543">MQNLDSTKELTYEQQHELYNQQIADNKQISSAMAYLLMDLCEEGDNDANNIQELESFNSPKVPSISIYDYICRILKQAQCSQECLIMGLILIDKLSQKWGRIIVKSINVHRLYVVSVMLSAKFYDDRFFQNSYYAKVAGISHEEFNHLERVLVFLLDFKLIIDPLLFFTYRQRIITNYFDNPE</sequence>
<comment type="caution">
    <text evidence="3">The sequence shown here is derived from an EMBL/GenBank/DDBJ whole genome shotgun (WGS) entry which is preliminary data.</text>
</comment>
<protein>
    <recommendedName>
        <fullName evidence="2">Cyclin</fullName>
    </recommendedName>
</protein>
<comment type="similarity">
    <text evidence="2">Belongs to the cyclin family.</text>
</comment>